<evidence type="ECO:0000256" key="5">
    <source>
        <dbReference type="ARBA" id="ARBA00023277"/>
    </source>
</evidence>
<dbReference type="InterPro" id="IPR011330">
    <property type="entry name" value="Glyco_hydro/deAcase_b/a-brl"/>
</dbReference>
<dbReference type="AlphaFoldDB" id="A0A841ZNP0"/>
<dbReference type="PANTHER" id="PTHR31609:SF1">
    <property type="entry name" value="CARBOHYDRATE DEACETYLASE"/>
    <property type="match status" value="1"/>
</dbReference>
<dbReference type="GO" id="GO:0016787">
    <property type="term" value="F:hydrolase activity"/>
    <property type="evidence" value="ECO:0007669"/>
    <property type="project" value="UniProtKB-KW"/>
</dbReference>
<evidence type="ECO:0000256" key="2">
    <source>
        <dbReference type="ARBA" id="ARBA00022723"/>
    </source>
</evidence>
<dbReference type="GO" id="GO:0019213">
    <property type="term" value="F:deacetylase activity"/>
    <property type="evidence" value="ECO:0007669"/>
    <property type="project" value="TreeGrafter"/>
</dbReference>
<keyword evidence="4" id="KW-0460">Magnesium</keyword>
<dbReference type="GO" id="GO:0005975">
    <property type="term" value="P:carbohydrate metabolic process"/>
    <property type="evidence" value="ECO:0007669"/>
    <property type="project" value="InterPro"/>
</dbReference>
<sequence>MKLVINADDLGYTKANTDGIFLSHSEGVLTSTTLLMNANATAYAISEAKNYPALGIGVHLTLTAGYPLTSPKTLIQSNGAFLDQLTLRQAVISETEVLQEWQTQIEHFEKQMGKKPTHLDSHHDVHFDPRFFELAKALAKKWDIPLRGADPRIPNVQNAFPEPEAISPDSFIKHLDHQSSYTGTELFCHPGFCDAELRKLSSYNEARELELKVLTDPVIQSYLADSQFELSTY</sequence>
<dbReference type="EMBL" id="JAARRM010000004">
    <property type="protein sequence ID" value="MBC1522016.1"/>
    <property type="molecule type" value="Genomic_DNA"/>
</dbReference>
<evidence type="ECO:0000256" key="1">
    <source>
        <dbReference type="ARBA" id="ARBA00001946"/>
    </source>
</evidence>
<dbReference type="SUPFAM" id="SSF88713">
    <property type="entry name" value="Glycoside hydrolase/deacetylase"/>
    <property type="match status" value="1"/>
</dbReference>
<dbReference type="GO" id="GO:0046872">
    <property type="term" value="F:metal ion binding"/>
    <property type="evidence" value="ECO:0007669"/>
    <property type="project" value="UniProtKB-KW"/>
</dbReference>
<dbReference type="Proteomes" id="UP000559885">
    <property type="component" value="Unassembled WGS sequence"/>
</dbReference>
<accession>A0A841ZNP0</accession>
<dbReference type="RefSeq" id="WP_185374315.1">
    <property type="nucleotide sequence ID" value="NZ_JAARRM010000004.1"/>
</dbReference>
<evidence type="ECO:0000256" key="4">
    <source>
        <dbReference type="ARBA" id="ARBA00022842"/>
    </source>
</evidence>
<evidence type="ECO:0000313" key="7">
    <source>
        <dbReference type="Proteomes" id="UP000559885"/>
    </source>
</evidence>
<reference evidence="6 7" key="1">
    <citation type="submission" date="2020-03" db="EMBL/GenBank/DDBJ databases">
        <title>Soil Listeria distribution.</title>
        <authorList>
            <person name="Liao J."/>
            <person name="Wiedmann M."/>
        </authorList>
    </citation>
    <scope>NUCLEOTIDE SEQUENCE [LARGE SCALE GENOMIC DNA]</scope>
    <source>
        <strain evidence="6 7">FSL L7-1507</strain>
    </source>
</reference>
<proteinExistence type="predicted"/>
<dbReference type="PANTHER" id="PTHR31609">
    <property type="entry name" value="YDJC DEACETYLASE FAMILY MEMBER"/>
    <property type="match status" value="1"/>
</dbReference>
<comment type="cofactor">
    <cofactor evidence="1">
        <name>Mg(2+)</name>
        <dbReference type="ChEBI" id="CHEBI:18420"/>
    </cofactor>
</comment>
<protein>
    <submittedName>
        <fullName evidence="6">ChbG/HpnK family deacetylase</fullName>
    </submittedName>
</protein>
<evidence type="ECO:0000313" key="6">
    <source>
        <dbReference type="EMBL" id="MBC1522016.1"/>
    </source>
</evidence>
<dbReference type="Pfam" id="PF04794">
    <property type="entry name" value="YdjC"/>
    <property type="match status" value="1"/>
</dbReference>
<gene>
    <name evidence="6" type="ORF">HB912_10180</name>
</gene>
<evidence type="ECO:0000256" key="3">
    <source>
        <dbReference type="ARBA" id="ARBA00022801"/>
    </source>
</evidence>
<keyword evidence="5" id="KW-0119">Carbohydrate metabolism</keyword>
<comment type="caution">
    <text evidence="6">The sequence shown here is derived from an EMBL/GenBank/DDBJ whole genome shotgun (WGS) entry which is preliminary data.</text>
</comment>
<organism evidence="6 7">
    <name type="scientific">Listeria aquatica</name>
    <dbReference type="NCBI Taxonomy" id="1494960"/>
    <lineage>
        <taxon>Bacteria</taxon>
        <taxon>Bacillati</taxon>
        <taxon>Bacillota</taxon>
        <taxon>Bacilli</taxon>
        <taxon>Bacillales</taxon>
        <taxon>Listeriaceae</taxon>
        <taxon>Listeria</taxon>
    </lineage>
</organism>
<name>A0A841ZNP0_9LIST</name>
<keyword evidence="2" id="KW-0479">Metal-binding</keyword>
<dbReference type="InterPro" id="IPR006879">
    <property type="entry name" value="YdjC-like"/>
</dbReference>
<keyword evidence="3" id="KW-0378">Hydrolase</keyword>
<dbReference type="Gene3D" id="3.20.20.370">
    <property type="entry name" value="Glycoside hydrolase/deacetylase"/>
    <property type="match status" value="1"/>
</dbReference>